<organism evidence="2 4">
    <name type="scientific">Halarcobacter bivalviorum</name>
    <dbReference type="NCBI Taxonomy" id="663364"/>
    <lineage>
        <taxon>Bacteria</taxon>
        <taxon>Pseudomonadati</taxon>
        <taxon>Campylobacterota</taxon>
        <taxon>Epsilonproteobacteria</taxon>
        <taxon>Campylobacterales</taxon>
        <taxon>Arcobacteraceae</taxon>
        <taxon>Halarcobacter</taxon>
    </lineage>
</organism>
<name>A0AAX2A8H3_9BACT</name>
<protein>
    <submittedName>
        <fullName evidence="2">Uncharacterized protein</fullName>
    </submittedName>
</protein>
<dbReference type="KEGG" id="hbv:ABIV_2189"/>
<accession>A0AAX2A8H3</accession>
<dbReference type="EMBL" id="PDKM01000003">
    <property type="protein sequence ID" value="RXK10224.1"/>
    <property type="molecule type" value="Genomic_DNA"/>
</dbReference>
<reference evidence="2 4" key="1">
    <citation type="submission" date="2017-10" db="EMBL/GenBank/DDBJ databases">
        <title>Genomics of the genus Arcobacter.</title>
        <authorList>
            <person name="Perez-Cataluna A."/>
            <person name="Figueras M.J."/>
        </authorList>
    </citation>
    <scope>NUCLEOTIDE SEQUENCE [LARGE SCALE GENOMIC DNA]</scope>
    <source>
        <strain evidence="2 4">CECT 7835</strain>
    </source>
</reference>
<evidence type="ECO:0000313" key="2">
    <source>
        <dbReference type="EMBL" id="RXK10224.1"/>
    </source>
</evidence>
<dbReference type="Proteomes" id="UP000253850">
    <property type="component" value="Chromosome"/>
</dbReference>
<dbReference type="AlphaFoldDB" id="A0AAX2A8H3"/>
<reference evidence="1 3" key="2">
    <citation type="submission" date="2018-07" db="EMBL/GenBank/DDBJ databases">
        <title>Complete genome of the Arcobacter bivalviorum type strain LMG 26154.</title>
        <authorList>
            <person name="Miller W.G."/>
            <person name="Yee E."/>
            <person name="Bono J.L."/>
        </authorList>
    </citation>
    <scope>NUCLEOTIDE SEQUENCE [LARGE SCALE GENOMIC DNA]</scope>
    <source>
        <strain evidence="1 3">LMG 26154</strain>
    </source>
</reference>
<evidence type="ECO:0000313" key="3">
    <source>
        <dbReference type="Proteomes" id="UP000253850"/>
    </source>
</evidence>
<gene>
    <name evidence="1" type="ORF">ABIV_2189</name>
    <name evidence="2" type="ORF">CRV05_07555</name>
</gene>
<dbReference type="RefSeq" id="WP_114839957.1">
    <property type="nucleotide sequence ID" value="NZ_CP031217.1"/>
</dbReference>
<evidence type="ECO:0000313" key="4">
    <source>
        <dbReference type="Proteomes" id="UP000289193"/>
    </source>
</evidence>
<dbReference type="EMBL" id="CP031217">
    <property type="protein sequence ID" value="AXH13164.1"/>
    <property type="molecule type" value="Genomic_DNA"/>
</dbReference>
<evidence type="ECO:0000313" key="1">
    <source>
        <dbReference type="EMBL" id="AXH13164.1"/>
    </source>
</evidence>
<sequence length="121" mass="14001">MKSPKGFGKNYFTFASILAYSVEAKLQNLVIKAKHTLQKKLSSENDEFDENDPPLEEVTLCLSINFNKPCHCDCFFKRKTKLAVALFKFIPRCPFYCKFFAFRRTGVHPPLHILNITNHTI</sequence>
<proteinExistence type="predicted"/>
<keyword evidence="4" id="KW-1185">Reference proteome</keyword>
<dbReference type="Proteomes" id="UP000289193">
    <property type="component" value="Unassembled WGS sequence"/>
</dbReference>